<dbReference type="STRING" id="1777141.AWB80_07546"/>
<dbReference type="Pfam" id="PF13538">
    <property type="entry name" value="UvrD_C_2"/>
    <property type="match status" value="1"/>
</dbReference>
<dbReference type="PANTHER" id="PTHR43788:SF6">
    <property type="entry name" value="DNA HELICASE B"/>
    <property type="match status" value="1"/>
</dbReference>
<dbReference type="InterPro" id="IPR027417">
    <property type="entry name" value="P-loop_NTPase"/>
</dbReference>
<dbReference type="CDD" id="cd18809">
    <property type="entry name" value="SF1_C_RecD"/>
    <property type="match status" value="1"/>
</dbReference>
<organism evidence="4 5">
    <name type="scientific">Caballeronia pedi</name>
    <dbReference type="NCBI Taxonomy" id="1777141"/>
    <lineage>
        <taxon>Bacteria</taxon>
        <taxon>Pseudomonadati</taxon>
        <taxon>Pseudomonadota</taxon>
        <taxon>Betaproteobacteria</taxon>
        <taxon>Burkholderiales</taxon>
        <taxon>Burkholderiaceae</taxon>
        <taxon>Caballeronia</taxon>
    </lineage>
</organism>
<evidence type="ECO:0000313" key="4">
    <source>
        <dbReference type="EMBL" id="SAK98534.1"/>
    </source>
</evidence>
<dbReference type="EMBL" id="FCOE02000050">
    <property type="protein sequence ID" value="SAK98534.1"/>
    <property type="molecule type" value="Genomic_DNA"/>
</dbReference>
<dbReference type="GO" id="GO:0003678">
    <property type="term" value="F:DNA helicase activity"/>
    <property type="evidence" value="ECO:0007669"/>
    <property type="project" value="UniProtKB-ARBA"/>
</dbReference>
<dbReference type="OrthoDB" id="9803432at2"/>
<dbReference type="Proteomes" id="UP000054911">
    <property type="component" value="Unassembled WGS sequence"/>
</dbReference>
<dbReference type="Pfam" id="PF13604">
    <property type="entry name" value="AAA_30"/>
    <property type="match status" value="1"/>
</dbReference>
<dbReference type="InterPro" id="IPR027785">
    <property type="entry name" value="UvrD-like_helicase_C"/>
</dbReference>
<keyword evidence="5" id="KW-1185">Reference proteome</keyword>
<dbReference type="Gene3D" id="3.40.50.300">
    <property type="entry name" value="P-loop containing nucleotide triphosphate hydrolases"/>
    <property type="match status" value="2"/>
</dbReference>
<reference evidence="4" key="1">
    <citation type="submission" date="2016-01" db="EMBL/GenBank/DDBJ databases">
        <authorList>
            <person name="Peeters C."/>
        </authorList>
    </citation>
    <scope>NUCLEOTIDE SEQUENCE [LARGE SCALE GENOMIC DNA]</scope>
    <source>
        <strain evidence="4">LMG 29323</strain>
    </source>
</reference>
<comment type="caution">
    <text evidence="4">The sequence shown here is derived from an EMBL/GenBank/DDBJ whole genome shotgun (WGS) entry which is preliminary data.</text>
</comment>
<evidence type="ECO:0000259" key="3">
    <source>
        <dbReference type="Pfam" id="PF13538"/>
    </source>
</evidence>
<protein>
    <submittedName>
        <fullName evidence="4">AAA ATPase</fullName>
    </submittedName>
</protein>
<dbReference type="GO" id="GO:0005524">
    <property type="term" value="F:ATP binding"/>
    <property type="evidence" value="ECO:0007669"/>
    <property type="project" value="UniProtKB-KW"/>
</dbReference>
<dbReference type="InterPro" id="IPR050534">
    <property type="entry name" value="Coronavir_polyprotein_1ab"/>
</dbReference>
<evidence type="ECO:0000256" key="2">
    <source>
        <dbReference type="ARBA" id="ARBA00022840"/>
    </source>
</evidence>
<feature type="domain" description="UvrD-like helicase C-terminal" evidence="3">
    <location>
        <begin position="316"/>
        <end position="364"/>
    </location>
</feature>
<keyword evidence="2" id="KW-0067">ATP-binding</keyword>
<sequence length="365" mass="40653">MSWSEQQQAALKAVSKWVKDPTAKQIFTLFGYAGTGKTTLAKEIAASIPGVVLFGAFTGKASLVLRSKGCTGASTIHSMIYKPPEDDDANPTFVLNEDSDVRTASLVIIDECSMVDEELGRDLISFGTKILVLGDPMQLPPIKGQGFFNTRSPDVMLTEIHRQAADNPIIRMSLDVREGRGLTAGQYGDSKVIRRDQLAQADVLNADQVLVGRNRTRRNYNARIRQLKGFEGIFPQINDRLVCLRNKKDKQLLNGGIWTVKNVKMDAKSVVNMHVASNDDPSVKLPVEVDVPVEFFKGTEESLNWRIRREMEEFDYGYALTVHKAQGSQWATVMLFDESSAFPDTRRNHLYTALTRAADRVTVVI</sequence>
<proteinExistence type="predicted"/>
<accession>A0A158DVF0</accession>
<dbReference type="AlphaFoldDB" id="A0A158DVF0"/>
<evidence type="ECO:0000313" key="5">
    <source>
        <dbReference type="Proteomes" id="UP000054911"/>
    </source>
</evidence>
<evidence type="ECO:0000256" key="1">
    <source>
        <dbReference type="ARBA" id="ARBA00022741"/>
    </source>
</evidence>
<keyword evidence="1" id="KW-0547">Nucleotide-binding</keyword>
<dbReference type="RefSeq" id="WP_061179744.1">
    <property type="nucleotide sequence ID" value="NZ_FCOE02000050.1"/>
</dbReference>
<dbReference type="SUPFAM" id="SSF52540">
    <property type="entry name" value="P-loop containing nucleoside triphosphate hydrolases"/>
    <property type="match status" value="2"/>
</dbReference>
<dbReference type="PANTHER" id="PTHR43788">
    <property type="entry name" value="DNA2/NAM7 HELICASE FAMILY MEMBER"/>
    <property type="match status" value="1"/>
</dbReference>
<name>A0A158DVF0_9BURK</name>
<gene>
    <name evidence="4" type="ORF">AWB80_07546</name>
</gene>